<name>A0A0M3KJ61_ANISI</name>
<dbReference type="OrthoDB" id="19653at2759"/>
<dbReference type="Proteomes" id="UP000267096">
    <property type="component" value="Unassembled WGS sequence"/>
</dbReference>
<organism evidence="3">
    <name type="scientific">Anisakis simplex</name>
    <name type="common">Herring worm</name>
    <dbReference type="NCBI Taxonomy" id="6269"/>
    <lineage>
        <taxon>Eukaryota</taxon>
        <taxon>Metazoa</taxon>
        <taxon>Ecdysozoa</taxon>
        <taxon>Nematoda</taxon>
        <taxon>Chromadorea</taxon>
        <taxon>Rhabditida</taxon>
        <taxon>Spirurina</taxon>
        <taxon>Ascaridomorpha</taxon>
        <taxon>Ascaridoidea</taxon>
        <taxon>Anisakidae</taxon>
        <taxon>Anisakis</taxon>
        <taxon>Anisakis simplex complex</taxon>
    </lineage>
</organism>
<dbReference type="WBParaSite" id="ASIM_0002103301-mRNA-1">
    <property type="protein sequence ID" value="ASIM_0002103301-mRNA-1"/>
    <property type="gene ID" value="ASIM_0002103301"/>
</dbReference>
<proteinExistence type="predicted"/>
<evidence type="ECO:0000313" key="3">
    <source>
        <dbReference type="WBParaSite" id="ASIM_0002103301-mRNA-1"/>
    </source>
</evidence>
<protein>
    <submittedName>
        <fullName evidence="1 3">Uncharacterized protein</fullName>
    </submittedName>
</protein>
<evidence type="ECO:0000313" key="1">
    <source>
        <dbReference type="EMBL" id="VDK76664.1"/>
    </source>
</evidence>
<dbReference type="EMBL" id="UYRR01039531">
    <property type="protein sequence ID" value="VDK76664.1"/>
    <property type="molecule type" value="Genomic_DNA"/>
</dbReference>
<evidence type="ECO:0000313" key="2">
    <source>
        <dbReference type="Proteomes" id="UP000267096"/>
    </source>
</evidence>
<gene>
    <name evidence="1" type="ORF">ASIM_LOCUS20412</name>
</gene>
<dbReference type="AlphaFoldDB" id="A0A0M3KJ61"/>
<keyword evidence="2" id="KW-1185">Reference proteome</keyword>
<sequence>MVHRVIALSGSSTAGWAIHRYGSSNWEAKNVAAYLRCDKQIPEEDLNDLLRSTGEVVMDHCNLQETVADCLIVS</sequence>
<reference evidence="3" key="1">
    <citation type="submission" date="2017-02" db="UniProtKB">
        <authorList>
            <consortium name="WormBaseParasite"/>
        </authorList>
    </citation>
    <scope>IDENTIFICATION</scope>
</reference>
<reference evidence="1 2" key="2">
    <citation type="submission" date="2018-11" db="EMBL/GenBank/DDBJ databases">
        <authorList>
            <consortium name="Pathogen Informatics"/>
        </authorList>
    </citation>
    <scope>NUCLEOTIDE SEQUENCE [LARGE SCALE GENOMIC DNA]</scope>
</reference>
<accession>A0A0M3KJ61</accession>